<keyword evidence="6" id="KW-0472">Membrane</keyword>
<evidence type="ECO:0000256" key="1">
    <source>
        <dbReference type="ARBA" id="ARBA00006961"/>
    </source>
</evidence>
<comment type="catalytic activity">
    <reaction evidence="5">
        <text>a quinone + NADPH + H(+) = a quinol + NADP(+)</text>
        <dbReference type="Rhea" id="RHEA:46164"/>
        <dbReference type="ChEBI" id="CHEBI:15378"/>
        <dbReference type="ChEBI" id="CHEBI:24646"/>
        <dbReference type="ChEBI" id="CHEBI:57783"/>
        <dbReference type="ChEBI" id="CHEBI:58349"/>
        <dbReference type="ChEBI" id="CHEBI:132124"/>
        <dbReference type="EC" id="1.6.5.2"/>
    </reaction>
</comment>
<dbReference type="PANTHER" id="PTHR30546">
    <property type="entry name" value="FLAVODOXIN-RELATED PROTEIN WRBA-RELATED"/>
    <property type="match status" value="1"/>
</dbReference>
<comment type="cofactor">
    <cofactor evidence="5">
        <name>FMN</name>
        <dbReference type="ChEBI" id="CHEBI:58210"/>
    </cofactor>
    <text evidence="5">Binds 1 FMN per monomer.</text>
</comment>
<feature type="transmembrane region" description="Helical" evidence="6">
    <location>
        <begin position="130"/>
        <end position="150"/>
    </location>
</feature>
<feature type="binding site" evidence="5">
    <location>
        <position position="102"/>
    </location>
    <ligand>
        <name>substrate</name>
    </ligand>
</feature>
<feature type="binding site" evidence="5">
    <location>
        <position position="11"/>
    </location>
    <ligand>
        <name>NAD(+)</name>
        <dbReference type="ChEBI" id="CHEBI:57540"/>
    </ligand>
</feature>
<accession>A0A9D5Q5W7</accession>
<proteinExistence type="inferred from homology"/>
<feature type="binding site" evidence="5">
    <location>
        <position position="138"/>
    </location>
    <ligand>
        <name>FMN</name>
        <dbReference type="ChEBI" id="CHEBI:58210"/>
    </ligand>
</feature>
<keyword evidence="2 5" id="KW-0285">Flavoprotein</keyword>
<dbReference type="GO" id="GO:0050661">
    <property type="term" value="F:NADP binding"/>
    <property type="evidence" value="ECO:0007669"/>
    <property type="project" value="UniProtKB-UniRule"/>
</dbReference>
<comment type="catalytic activity">
    <reaction evidence="5">
        <text>a quinone + NADH + H(+) = a quinol + NAD(+)</text>
        <dbReference type="Rhea" id="RHEA:46160"/>
        <dbReference type="ChEBI" id="CHEBI:15378"/>
        <dbReference type="ChEBI" id="CHEBI:24646"/>
        <dbReference type="ChEBI" id="CHEBI:57540"/>
        <dbReference type="ChEBI" id="CHEBI:57945"/>
        <dbReference type="ChEBI" id="CHEBI:132124"/>
        <dbReference type="EC" id="1.6.5.2"/>
    </reaction>
</comment>
<keyword evidence="6" id="KW-0812">Transmembrane</keyword>
<dbReference type="PROSITE" id="PS50902">
    <property type="entry name" value="FLAVODOXIN_LIKE"/>
    <property type="match status" value="1"/>
</dbReference>
<gene>
    <name evidence="8" type="primary">wrbA</name>
    <name evidence="8" type="ORF">GF339_06855</name>
</gene>
<evidence type="ECO:0000313" key="9">
    <source>
        <dbReference type="Proteomes" id="UP000649604"/>
    </source>
</evidence>
<name>A0A9D5Q5W7_9BACT</name>
<dbReference type="InterPro" id="IPR008254">
    <property type="entry name" value="Flavodoxin/NO_synth"/>
</dbReference>
<keyword evidence="5" id="KW-0520">NAD</keyword>
<dbReference type="GO" id="GO:0010181">
    <property type="term" value="F:FMN binding"/>
    <property type="evidence" value="ECO:0007669"/>
    <property type="project" value="InterPro"/>
</dbReference>
<dbReference type="Gene3D" id="3.40.50.360">
    <property type="match status" value="1"/>
</dbReference>
<dbReference type="InterPro" id="IPR010089">
    <property type="entry name" value="Flavoprotein_WrbA-like"/>
</dbReference>
<evidence type="ECO:0000256" key="6">
    <source>
        <dbReference type="SAM" id="Phobius"/>
    </source>
</evidence>
<dbReference type="HAMAP" id="MF_01017">
    <property type="entry name" value="NQOR"/>
    <property type="match status" value="1"/>
</dbReference>
<keyword evidence="6" id="KW-1133">Transmembrane helix</keyword>
<comment type="caution">
    <text evidence="8">The sequence shown here is derived from an EMBL/GenBank/DDBJ whole genome shotgun (WGS) entry which is preliminary data.</text>
</comment>
<dbReference type="EMBL" id="WJJP01000213">
    <property type="protein sequence ID" value="MBD3324286.1"/>
    <property type="molecule type" value="Genomic_DNA"/>
</dbReference>
<keyword evidence="5" id="KW-0521">NADP</keyword>
<evidence type="ECO:0000313" key="8">
    <source>
        <dbReference type="EMBL" id="MBD3324286.1"/>
    </source>
</evidence>
<dbReference type="Pfam" id="PF03358">
    <property type="entry name" value="FMN_red"/>
    <property type="match status" value="1"/>
</dbReference>
<evidence type="ECO:0000256" key="3">
    <source>
        <dbReference type="ARBA" id="ARBA00022643"/>
    </source>
</evidence>
<evidence type="ECO:0000259" key="7">
    <source>
        <dbReference type="PROSITE" id="PS50902"/>
    </source>
</evidence>
<keyword evidence="5" id="KW-0547">Nucleotide-binding</keyword>
<dbReference type="InterPro" id="IPR037513">
    <property type="entry name" value="NQO"/>
</dbReference>
<dbReference type="GO" id="GO:0003955">
    <property type="term" value="F:NAD(P)H dehydrogenase (quinone) activity"/>
    <property type="evidence" value="ECO:0007669"/>
    <property type="project" value="UniProtKB-UniRule"/>
</dbReference>
<dbReference type="SUPFAM" id="SSF52218">
    <property type="entry name" value="Flavoproteins"/>
    <property type="match status" value="1"/>
</dbReference>
<dbReference type="Proteomes" id="UP000649604">
    <property type="component" value="Unassembled WGS sequence"/>
</dbReference>
<dbReference type="InterPro" id="IPR005025">
    <property type="entry name" value="FMN_Rdtase-like_dom"/>
</dbReference>
<keyword evidence="3 5" id="KW-0288">FMN</keyword>
<comment type="caution">
    <text evidence="5">Lacks conserved residue(s) required for the propagation of feature annotation.</text>
</comment>
<organism evidence="8 9">
    <name type="scientific">candidate division KSB3 bacterium</name>
    <dbReference type="NCBI Taxonomy" id="2044937"/>
    <lineage>
        <taxon>Bacteria</taxon>
        <taxon>candidate division KSB3</taxon>
    </lineage>
</organism>
<protein>
    <recommendedName>
        <fullName evidence="5">NAD(P)H dehydrogenase (quinone)</fullName>
        <ecNumber evidence="5">1.6.5.2</ecNumber>
    </recommendedName>
    <alternativeName>
        <fullName evidence="5">NAD(P)H:quinone oxidoreductase</fullName>
        <shortName evidence="5">NQO</shortName>
    </alternativeName>
</protein>
<dbReference type="FunFam" id="3.40.50.360:FF:000001">
    <property type="entry name" value="NAD(P)H dehydrogenase (Quinone) FQR1-like"/>
    <property type="match status" value="1"/>
</dbReference>
<feature type="domain" description="Flavodoxin-like" evidence="7">
    <location>
        <begin position="3"/>
        <end position="194"/>
    </location>
</feature>
<keyword evidence="4 5" id="KW-0560">Oxidoreductase</keyword>
<dbReference type="GO" id="GO:0051287">
    <property type="term" value="F:NAD binding"/>
    <property type="evidence" value="ECO:0007669"/>
    <property type="project" value="UniProtKB-UniRule"/>
</dbReference>
<sequence>MKVLVVYYSMYGHIHQMAEAIAEGTRKVEGAEVELRRVPETLSPEILAKMGAVEAQKAFVHVPVCTVEELASADAIIFGTPTRFGNMCGQMRQFLDATVSLWAKGALVGKVGSVFTSSATQHGGQETTIVSFHLTLFHLGFIIVGLPYAFQGQRRIDEITGGSPYGASTIAGPQGERMPSENELEAARFQGEHVAKITAKLIR</sequence>
<dbReference type="NCBIfam" id="TIGR01755">
    <property type="entry name" value="flav_wrbA"/>
    <property type="match status" value="1"/>
</dbReference>
<dbReference type="GO" id="GO:0050660">
    <property type="term" value="F:flavin adenine dinucleotide binding"/>
    <property type="evidence" value="ECO:0007669"/>
    <property type="project" value="UniProtKB-UniRule"/>
</dbReference>
<evidence type="ECO:0000256" key="5">
    <source>
        <dbReference type="HAMAP-Rule" id="MF_01017"/>
    </source>
</evidence>
<comment type="similarity">
    <text evidence="1 5">Belongs to the WrbA family.</text>
</comment>
<evidence type="ECO:0000256" key="4">
    <source>
        <dbReference type="ARBA" id="ARBA00023002"/>
    </source>
</evidence>
<dbReference type="NCBIfam" id="NF002999">
    <property type="entry name" value="PRK03767.1"/>
    <property type="match status" value="1"/>
</dbReference>
<feature type="binding site" evidence="5">
    <location>
        <begin position="82"/>
        <end position="84"/>
    </location>
    <ligand>
        <name>FMN</name>
        <dbReference type="ChEBI" id="CHEBI:58210"/>
    </ligand>
</feature>
<dbReference type="AlphaFoldDB" id="A0A9D5Q5W7"/>
<feature type="binding site" evidence="5">
    <location>
        <begin position="9"/>
        <end position="14"/>
    </location>
    <ligand>
        <name>FMN</name>
        <dbReference type="ChEBI" id="CHEBI:58210"/>
    </ligand>
</feature>
<dbReference type="GO" id="GO:0016020">
    <property type="term" value="C:membrane"/>
    <property type="evidence" value="ECO:0007669"/>
    <property type="project" value="TreeGrafter"/>
</dbReference>
<evidence type="ECO:0000256" key="2">
    <source>
        <dbReference type="ARBA" id="ARBA00022630"/>
    </source>
</evidence>
<dbReference type="InterPro" id="IPR029039">
    <property type="entry name" value="Flavoprotein-like_sf"/>
</dbReference>
<reference evidence="8" key="1">
    <citation type="submission" date="2019-11" db="EMBL/GenBank/DDBJ databases">
        <title>Microbial mats filling the niche in hypersaline microbial mats.</title>
        <authorList>
            <person name="Wong H.L."/>
            <person name="Macleod F.I."/>
            <person name="White R.A. III"/>
            <person name="Burns B.P."/>
        </authorList>
    </citation>
    <scope>NUCLEOTIDE SEQUENCE</scope>
    <source>
        <strain evidence="8">Rbin_158</strain>
    </source>
</reference>
<dbReference type="EC" id="1.6.5.2" evidence="5"/>
<dbReference type="PANTHER" id="PTHR30546:SF23">
    <property type="entry name" value="FLAVOPROTEIN-LIKE PROTEIN YCP4-RELATED"/>
    <property type="match status" value="1"/>
</dbReference>